<keyword evidence="4" id="KW-0336">GPI-anchor</keyword>
<gene>
    <name evidence="10" type="ORF">DPX39_000005700</name>
</gene>
<keyword evidence="6" id="KW-0472">Membrane</keyword>
<dbReference type="GO" id="GO:0005886">
    <property type="term" value="C:plasma membrane"/>
    <property type="evidence" value="ECO:0007669"/>
    <property type="project" value="UniProtKB-SubCell"/>
</dbReference>
<evidence type="ECO:0000256" key="3">
    <source>
        <dbReference type="ARBA" id="ARBA00022475"/>
    </source>
</evidence>
<evidence type="ECO:0000259" key="9">
    <source>
        <dbReference type="Pfam" id="PF13206"/>
    </source>
</evidence>
<evidence type="ECO:0000256" key="6">
    <source>
        <dbReference type="ARBA" id="ARBA00023136"/>
    </source>
</evidence>
<dbReference type="GO" id="GO:0098552">
    <property type="term" value="C:side of membrane"/>
    <property type="evidence" value="ECO:0007669"/>
    <property type="project" value="UniProtKB-KW"/>
</dbReference>
<accession>A0A3L6KUX8</accession>
<reference evidence="10 11" key="1">
    <citation type="submission" date="2018-09" db="EMBL/GenBank/DDBJ databases">
        <title>whole genome sequence of T. equiperdum IVM-t1 strain.</title>
        <authorList>
            <person name="Suganuma K."/>
        </authorList>
    </citation>
    <scope>NUCLEOTIDE SEQUENCE [LARGE SCALE GENOMIC DNA]</scope>
    <source>
        <strain evidence="10 11">IVM-t1</strain>
    </source>
</reference>
<feature type="domain" description="Trypanosome variant surface glycoprotein B-type N-terminal" evidence="9">
    <location>
        <begin position="12"/>
        <end position="156"/>
    </location>
</feature>
<dbReference type="InterPro" id="IPR025932">
    <property type="entry name" value="Trypano_VSG_B_N_dom"/>
</dbReference>
<dbReference type="AlphaFoldDB" id="A0A3L6KUX8"/>
<evidence type="ECO:0000256" key="4">
    <source>
        <dbReference type="ARBA" id="ARBA00022622"/>
    </source>
</evidence>
<evidence type="ECO:0000313" key="10">
    <source>
        <dbReference type="EMBL" id="RHW67381.1"/>
    </source>
</evidence>
<protein>
    <submittedName>
        <fullName evidence="10">Variant surface glycoprotein VSG</fullName>
    </submittedName>
</protein>
<dbReference type="Pfam" id="PF13206">
    <property type="entry name" value="VSG_B"/>
    <property type="match status" value="1"/>
</dbReference>
<organism evidence="10 11">
    <name type="scientific">Trypanosoma brucei equiperdum</name>
    <dbReference type="NCBI Taxonomy" id="630700"/>
    <lineage>
        <taxon>Eukaryota</taxon>
        <taxon>Discoba</taxon>
        <taxon>Euglenozoa</taxon>
        <taxon>Kinetoplastea</taxon>
        <taxon>Metakinetoplastina</taxon>
        <taxon>Trypanosomatida</taxon>
        <taxon>Trypanosomatidae</taxon>
        <taxon>Trypanosoma</taxon>
    </lineage>
</organism>
<name>A0A3L6KUX8_9TRYP</name>
<comment type="function">
    <text evidence="1">VSG forms a coat on the surface of the parasite. The trypanosome evades the immune response of the host by expressing a series of antigenically distinct VSGs from an estimated 1000 VSG genes.</text>
</comment>
<evidence type="ECO:0000256" key="5">
    <source>
        <dbReference type="ARBA" id="ARBA00022729"/>
    </source>
</evidence>
<keyword evidence="3" id="KW-1003">Cell membrane</keyword>
<dbReference type="EMBL" id="QSBY01000013">
    <property type="protein sequence ID" value="RHW67381.1"/>
    <property type="molecule type" value="Genomic_DNA"/>
</dbReference>
<evidence type="ECO:0000256" key="8">
    <source>
        <dbReference type="ARBA" id="ARBA00023288"/>
    </source>
</evidence>
<evidence type="ECO:0000313" key="11">
    <source>
        <dbReference type="Proteomes" id="UP000266743"/>
    </source>
</evidence>
<keyword evidence="7" id="KW-0325">Glycoprotein</keyword>
<evidence type="ECO:0000256" key="1">
    <source>
        <dbReference type="ARBA" id="ARBA00002523"/>
    </source>
</evidence>
<sequence>MCGSDATHKYDDGSKKCKDIIGGAATKAAKCAQKENGKALATDILCICSDQTEDACAAGDAHQNHGGGSIPNNEISKITGGCPNHGVAIPLDVAITAAIGRVAGRIRNLETTKAVVGIGKVTGTDCASSDNANCVNYKDLLIGNDKGNNKIPWYNEPAQPTPCDVTKLSGGKILLSETNPEGLKKLKLTPDTIFKLQIIELQAEAKGNMATDPTQGQSYGACINAGSTRTPKTSGVTAQATAVQEATAQTDVDI</sequence>
<comment type="subcellular location">
    <subcellularLocation>
        <location evidence="2">Cell membrane</location>
        <topology evidence="2">Lipid-anchor</topology>
        <topology evidence="2">GPI-anchor</topology>
    </subcellularLocation>
</comment>
<comment type="caution">
    <text evidence="10">The sequence shown here is derived from an EMBL/GenBank/DDBJ whole genome shotgun (WGS) entry which is preliminary data.</text>
</comment>
<proteinExistence type="predicted"/>
<evidence type="ECO:0000256" key="7">
    <source>
        <dbReference type="ARBA" id="ARBA00023180"/>
    </source>
</evidence>
<dbReference type="Proteomes" id="UP000266743">
    <property type="component" value="Unassembled WGS sequence"/>
</dbReference>
<keyword evidence="5" id="KW-0732">Signal</keyword>
<evidence type="ECO:0000256" key="2">
    <source>
        <dbReference type="ARBA" id="ARBA00004609"/>
    </source>
</evidence>
<keyword evidence="8" id="KW-0449">Lipoprotein</keyword>